<keyword evidence="8" id="KW-1185">Reference proteome</keyword>
<dbReference type="InterPro" id="IPR009621">
    <property type="entry name" value="UPF0239"/>
</dbReference>
<comment type="similarity">
    <text evidence="2">Belongs to the UPF0239 family.</text>
</comment>
<keyword evidence="5 6" id="KW-0472">Membrane</keyword>
<evidence type="ECO:0000256" key="5">
    <source>
        <dbReference type="ARBA" id="ARBA00023136"/>
    </source>
</evidence>
<reference evidence="7 8" key="1">
    <citation type="journal article" date="2012" name="Nature">
        <title>The bonobo genome compared with the chimpanzee and human genomes.</title>
        <authorList>
            <person name="Prufer K."/>
            <person name="Munch K."/>
            <person name="Hellmann I."/>
            <person name="Akagi K."/>
            <person name="Miller J.R."/>
            <person name="Walenz B."/>
            <person name="Koren S."/>
            <person name="Sutton G."/>
            <person name="Kodira C."/>
            <person name="Winer R."/>
            <person name="Knight J.R."/>
            <person name="Mullikin J.C."/>
            <person name="Meader S.J."/>
            <person name="Ponting C.P."/>
            <person name="Lunter G."/>
            <person name="Higashino S."/>
            <person name="Hobolth A."/>
            <person name="Dutheil J."/>
            <person name="Karakoc E."/>
            <person name="Alkan C."/>
            <person name="Sajjadian S."/>
            <person name="Catacchio C.R."/>
            <person name="Ventura M."/>
            <person name="Marques-Bonet T."/>
            <person name="Eichler E.E."/>
            <person name="Andre C."/>
            <person name="Atencia R."/>
            <person name="Mugisha L."/>
            <person name="Junhold J."/>
            <person name="Patterson N."/>
            <person name="Siebauer M."/>
            <person name="Good J.M."/>
            <person name="Fischer A."/>
            <person name="Ptak S.E."/>
            <person name="Lachmann M."/>
            <person name="Symer D.E."/>
            <person name="Mailund T."/>
            <person name="Schierup M.H."/>
            <person name="Andres A.M."/>
            <person name="Kelso J."/>
            <person name="Paabo S."/>
        </authorList>
    </citation>
    <scope>NUCLEOTIDE SEQUENCE [LARGE SCALE GENOMIC DNA]</scope>
</reference>
<accession>A0A2R9AAJ5</accession>
<dbReference type="EMBL" id="AJFE02104989">
    <property type="status" value="NOT_ANNOTATED_CDS"/>
    <property type="molecule type" value="Genomic_DNA"/>
</dbReference>
<dbReference type="GeneTree" id="ENSGT00390000003422"/>
<sequence length="79" mass="9086">MASDLDFSPLEVPEPTFLENLLWYGLFLGAIFQLICVLAIIIPIPKFHEVEHVETHTVNFCSKNHHRNIPGKPKEFKTL</sequence>
<reference evidence="7" key="3">
    <citation type="submission" date="2025-09" db="UniProtKB">
        <authorList>
            <consortium name="Ensembl"/>
        </authorList>
    </citation>
    <scope>IDENTIFICATION</scope>
</reference>
<dbReference type="PANTHER" id="PTHR14409">
    <property type="entry name" value="MANNOSIDASE, BETA A, LYSOSOMAL-LIKE, MANBAL PROTEIN"/>
    <property type="match status" value="1"/>
</dbReference>
<keyword evidence="3 6" id="KW-0812">Transmembrane</keyword>
<dbReference type="AlphaFoldDB" id="A0A2R9AAJ5"/>
<evidence type="ECO:0000256" key="3">
    <source>
        <dbReference type="ARBA" id="ARBA00022692"/>
    </source>
</evidence>
<evidence type="ECO:0000256" key="4">
    <source>
        <dbReference type="ARBA" id="ARBA00022989"/>
    </source>
</evidence>
<name>A0A2R9AAJ5_PANPA</name>
<evidence type="ECO:0000256" key="1">
    <source>
        <dbReference type="ARBA" id="ARBA00004167"/>
    </source>
</evidence>
<dbReference type="OMA" id="KFHEVEH"/>
<evidence type="ECO:0008006" key="9">
    <source>
        <dbReference type="Google" id="ProtNLM"/>
    </source>
</evidence>
<dbReference type="EMBL" id="AJFE02104990">
    <property type="status" value="NOT_ANNOTATED_CDS"/>
    <property type="molecule type" value="Genomic_DNA"/>
</dbReference>
<dbReference type="Proteomes" id="UP000240080">
    <property type="component" value="Chromosome 4"/>
</dbReference>
<organism evidence="7 8">
    <name type="scientific">Pan paniscus</name>
    <name type="common">Pygmy chimpanzee</name>
    <name type="synonym">Bonobo</name>
    <dbReference type="NCBI Taxonomy" id="9597"/>
    <lineage>
        <taxon>Eukaryota</taxon>
        <taxon>Metazoa</taxon>
        <taxon>Chordata</taxon>
        <taxon>Craniata</taxon>
        <taxon>Vertebrata</taxon>
        <taxon>Euteleostomi</taxon>
        <taxon>Mammalia</taxon>
        <taxon>Eutheria</taxon>
        <taxon>Euarchontoglires</taxon>
        <taxon>Primates</taxon>
        <taxon>Haplorrhini</taxon>
        <taxon>Catarrhini</taxon>
        <taxon>Hominidae</taxon>
        <taxon>Pan</taxon>
    </lineage>
</organism>
<dbReference type="Pfam" id="PF06783">
    <property type="entry name" value="UPF0239"/>
    <property type="match status" value="1"/>
</dbReference>
<dbReference type="Bgee" id="ENSPPAG00000029507">
    <property type="expression patterns" value="Expressed in cerebellum"/>
</dbReference>
<reference evidence="7" key="2">
    <citation type="submission" date="2025-08" db="UniProtKB">
        <authorList>
            <consortium name="Ensembl"/>
        </authorList>
    </citation>
    <scope>IDENTIFICATION</scope>
</reference>
<dbReference type="Ensembl" id="ENSPPAT00000035322.1">
    <property type="protein sequence ID" value="ENSPPAP00000012656.1"/>
    <property type="gene ID" value="ENSPPAG00000029507.1"/>
</dbReference>
<dbReference type="GO" id="GO:0016020">
    <property type="term" value="C:membrane"/>
    <property type="evidence" value="ECO:0007669"/>
    <property type="project" value="UniProtKB-SubCell"/>
</dbReference>
<comment type="subcellular location">
    <subcellularLocation>
        <location evidence="1">Membrane</location>
        <topology evidence="1">Single-pass membrane protein</topology>
    </subcellularLocation>
</comment>
<keyword evidence="4 6" id="KW-1133">Transmembrane helix</keyword>
<dbReference type="PANTHER" id="PTHR14409:SF1">
    <property type="entry name" value="MANNOSIDASE BETA LIKE"/>
    <property type="match status" value="1"/>
</dbReference>
<evidence type="ECO:0000313" key="8">
    <source>
        <dbReference type="Proteomes" id="UP000240080"/>
    </source>
</evidence>
<evidence type="ECO:0000256" key="2">
    <source>
        <dbReference type="ARBA" id="ARBA00006839"/>
    </source>
</evidence>
<protein>
    <recommendedName>
        <fullName evidence="9">Mannosidase beta like</fullName>
    </recommendedName>
</protein>
<evidence type="ECO:0000256" key="6">
    <source>
        <dbReference type="SAM" id="Phobius"/>
    </source>
</evidence>
<proteinExistence type="inferred from homology"/>
<feature type="transmembrane region" description="Helical" evidence="6">
    <location>
        <begin position="21"/>
        <end position="42"/>
    </location>
</feature>
<evidence type="ECO:0000313" key="7">
    <source>
        <dbReference type="Ensembl" id="ENSPPAP00000012656.1"/>
    </source>
</evidence>